<dbReference type="Proteomes" id="UP000608754">
    <property type="component" value="Unassembled WGS sequence"/>
</dbReference>
<gene>
    <name evidence="1" type="ORF">IM532_13235</name>
</gene>
<protein>
    <submittedName>
        <fullName evidence="1">DUF4265 domain-containing protein</fullName>
    </submittedName>
</protein>
<organism evidence="1 2">
    <name type="scientific">Faecalibacter rhinopitheci</name>
    <dbReference type="NCBI Taxonomy" id="2779678"/>
    <lineage>
        <taxon>Bacteria</taxon>
        <taxon>Pseudomonadati</taxon>
        <taxon>Bacteroidota</taxon>
        <taxon>Flavobacteriia</taxon>
        <taxon>Flavobacteriales</taxon>
        <taxon>Weeksellaceae</taxon>
        <taxon>Faecalibacter</taxon>
    </lineage>
</organism>
<accession>A0A8J7FT19</accession>
<dbReference type="InterPro" id="IPR025361">
    <property type="entry name" value="DUF4265"/>
</dbReference>
<dbReference type="RefSeq" id="WP_194183978.1">
    <property type="nucleotide sequence ID" value="NZ_JADGIK010000018.1"/>
</dbReference>
<keyword evidence="2" id="KW-1185">Reference proteome</keyword>
<comment type="caution">
    <text evidence="1">The sequence shown here is derived from an EMBL/GenBank/DDBJ whole genome shotgun (WGS) entry which is preliminary data.</text>
</comment>
<sequence length="159" mass="18450">MSENSEKILVRYFSNVLDEIVVETLWTEIIDSEKGLYKIDNIPFYGPEFSSDDIVFAEYDNDEERITFRNVVEYSGNSTVQVIVLDENLNVENLRNEFKKLGCESEGTGNKYFVMEILFDQNYTPIFSKLSELEATEKINFAEPNISEKHLNEKNKTCS</sequence>
<evidence type="ECO:0000313" key="1">
    <source>
        <dbReference type="EMBL" id="MBF0598393.1"/>
    </source>
</evidence>
<evidence type="ECO:0000313" key="2">
    <source>
        <dbReference type="Proteomes" id="UP000608754"/>
    </source>
</evidence>
<proteinExistence type="predicted"/>
<name>A0A8J7FT19_9FLAO</name>
<reference evidence="1" key="1">
    <citation type="submission" date="2020-10" db="EMBL/GenBank/DDBJ databases">
        <authorList>
            <person name="Lu T."/>
            <person name="Wang Q."/>
            <person name="Han X."/>
        </authorList>
    </citation>
    <scope>NUCLEOTIDE SEQUENCE</scope>
    <source>
        <strain evidence="1">WQ 117</strain>
    </source>
</reference>
<dbReference type="Pfam" id="PF14085">
    <property type="entry name" value="DUF4265"/>
    <property type="match status" value="1"/>
</dbReference>
<dbReference type="AlphaFoldDB" id="A0A8J7FT19"/>
<dbReference type="EMBL" id="JADGIK010000018">
    <property type="protein sequence ID" value="MBF0598393.1"/>
    <property type="molecule type" value="Genomic_DNA"/>
</dbReference>